<proteinExistence type="predicted"/>
<organism evidence="1">
    <name type="scientific">Salmonella enterica</name>
    <name type="common">Salmonella choleraesuis</name>
    <dbReference type="NCBI Taxonomy" id="28901"/>
    <lineage>
        <taxon>Bacteria</taxon>
        <taxon>Pseudomonadati</taxon>
        <taxon>Pseudomonadota</taxon>
        <taxon>Gammaproteobacteria</taxon>
        <taxon>Enterobacterales</taxon>
        <taxon>Enterobacteriaceae</taxon>
        <taxon>Salmonella</taxon>
    </lineage>
</organism>
<gene>
    <name evidence="1" type="ORF">DO374_25690</name>
</gene>
<protein>
    <submittedName>
        <fullName evidence="1">Uncharacterized protein</fullName>
    </submittedName>
</protein>
<reference evidence="1" key="1">
    <citation type="submission" date="2018-06" db="EMBL/GenBank/DDBJ databases">
        <authorList>
            <consortium name="PulseNet: The National Subtyping Network for Foodborne Disease Surveillance"/>
            <person name="Tarr C.L."/>
            <person name="Trees E."/>
            <person name="Katz L.S."/>
            <person name="Carleton-Romer H.A."/>
            <person name="Stroika S."/>
            <person name="Kucerova Z."/>
            <person name="Roache K.F."/>
            <person name="Sabol A.L."/>
            <person name="Besser J."/>
            <person name="Gerner-Smidt P."/>
        </authorList>
    </citation>
    <scope>NUCLEOTIDE SEQUENCE</scope>
    <source>
        <strain evidence="1">PNUSAS037973</strain>
    </source>
</reference>
<name>A0A5U0QW69_SALER</name>
<dbReference type="AlphaFoldDB" id="A0A5U0QW69"/>
<dbReference type="EMBL" id="AAGIRW010000274">
    <property type="protein sequence ID" value="EBO4967814.1"/>
    <property type="molecule type" value="Genomic_DNA"/>
</dbReference>
<accession>A0A5U0QW69</accession>
<sequence length="79" mass="8684">MGTVKDTGVSDEITAVRNAAYDENGSILVEVKLAGRDWWMDRMVTKNETSAGARRFFADLVAGKYGPVTPFTATPEMIR</sequence>
<comment type="caution">
    <text evidence="1">The sequence shown here is derived from an EMBL/GenBank/DDBJ whole genome shotgun (WGS) entry which is preliminary data.</text>
</comment>
<evidence type="ECO:0000313" key="1">
    <source>
        <dbReference type="EMBL" id="EBO4967814.1"/>
    </source>
</evidence>
<feature type="non-terminal residue" evidence="1">
    <location>
        <position position="79"/>
    </location>
</feature>